<accession>A0A8H5AVC4</accession>
<evidence type="ECO:0000259" key="6">
    <source>
        <dbReference type="Pfam" id="PF08124"/>
    </source>
</evidence>
<comment type="similarity">
    <text evidence="1">Belongs to the polysaccharide lyase 8 family.</text>
</comment>
<keyword evidence="3" id="KW-0456">Lyase</keyword>
<feature type="domain" description="Polysaccharide lyase family 8 central" evidence="4">
    <location>
        <begin position="504"/>
        <end position="748"/>
    </location>
</feature>
<dbReference type="EMBL" id="JAACJJ010000056">
    <property type="protein sequence ID" value="KAF5311750.1"/>
    <property type="molecule type" value="Genomic_DNA"/>
</dbReference>
<evidence type="ECO:0000256" key="3">
    <source>
        <dbReference type="ARBA" id="ARBA00023239"/>
    </source>
</evidence>
<keyword evidence="2" id="KW-0732">Signal</keyword>
<dbReference type="Proteomes" id="UP000567179">
    <property type="component" value="Unassembled WGS sequence"/>
</dbReference>
<dbReference type="Gene3D" id="1.50.10.100">
    <property type="entry name" value="Chondroitin AC/alginate lyase"/>
    <property type="match status" value="1"/>
</dbReference>
<dbReference type="SUPFAM" id="SSF49863">
    <property type="entry name" value="Hyaluronate lyase-like, C-terminal domain"/>
    <property type="match status" value="1"/>
</dbReference>
<dbReference type="GO" id="GO:0016837">
    <property type="term" value="F:carbon-oxygen lyase activity, acting on polysaccharides"/>
    <property type="evidence" value="ECO:0007669"/>
    <property type="project" value="UniProtKB-ARBA"/>
</dbReference>
<dbReference type="GO" id="GO:0005576">
    <property type="term" value="C:extracellular region"/>
    <property type="evidence" value="ECO:0007669"/>
    <property type="project" value="InterPro"/>
</dbReference>
<gene>
    <name evidence="7" type="ORF">D9619_003227</name>
</gene>
<evidence type="ECO:0000313" key="8">
    <source>
        <dbReference type="Proteomes" id="UP000567179"/>
    </source>
</evidence>
<evidence type="ECO:0000259" key="5">
    <source>
        <dbReference type="Pfam" id="PF02884"/>
    </source>
</evidence>
<dbReference type="AlphaFoldDB" id="A0A8H5AVC4"/>
<dbReference type="Gene3D" id="2.60.220.10">
    <property type="entry name" value="Polysaccharide lyase family 8-like, C-terminal"/>
    <property type="match status" value="1"/>
</dbReference>
<organism evidence="7 8">
    <name type="scientific">Psilocybe cf. subviscida</name>
    <dbReference type="NCBI Taxonomy" id="2480587"/>
    <lineage>
        <taxon>Eukaryota</taxon>
        <taxon>Fungi</taxon>
        <taxon>Dikarya</taxon>
        <taxon>Basidiomycota</taxon>
        <taxon>Agaricomycotina</taxon>
        <taxon>Agaricomycetes</taxon>
        <taxon>Agaricomycetidae</taxon>
        <taxon>Agaricales</taxon>
        <taxon>Agaricineae</taxon>
        <taxon>Strophariaceae</taxon>
        <taxon>Psilocybe</taxon>
    </lineage>
</organism>
<dbReference type="PANTHER" id="PTHR38481">
    <property type="entry name" value="HYALURONATE LYASE"/>
    <property type="match status" value="1"/>
</dbReference>
<dbReference type="Pfam" id="PF08124">
    <property type="entry name" value="Lyase_8_N"/>
    <property type="match status" value="1"/>
</dbReference>
<dbReference type="InterPro" id="IPR012970">
    <property type="entry name" value="Lyase_8_alpha_N"/>
</dbReference>
<protein>
    <recommendedName>
        <fullName evidence="9">Polysaccharide lyase family 8 protein</fullName>
    </recommendedName>
</protein>
<feature type="domain" description="Polysaccharide lyase 8 N-terminal alpha-helical" evidence="6">
    <location>
        <begin position="265"/>
        <end position="425"/>
    </location>
</feature>
<dbReference type="Pfam" id="PF02884">
    <property type="entry name" value="Lyase_8_C"/>
    <property type="match status" value="1"/>
</dbReference>
<name>A0A8H5AVC4_9AGAR</name>
<dbReference type="SUPFAM" id="SSF74650">
    <property type="entry name" value="Galactose mutarotase-like"/>
    <property type="match status" value="1"/>
</dbReference>
<comment type="caution">
    <text evidence="7">The sequence shown here is derived from an EMBL/GenBank/DDBJ whole genome shotgun (WGS) entry which is preliminary data.</text>
</comment>
<dbReference type="InterPro" id="IPR004103">
    <property type="entry name" value="Lyase_8_C"/>
</dbReference>
<dbReference type="InterPro" id="IPR008929">
    <property type="entry name" value="Chondroitin_lyas"/>
</dbReference>
<dbReference type="Pfam" id="PF02278">
    <property type="entry name" value="Lyase_8"/>
    <property type="match status" value="1"/>
</dbReference>
<sequence>MYLPFCYNGFADFCVLLPPHWQQLAHWSSAMWTRLLLSLHIVFSVQNAICSAANTVRPNNTVSVVASSKPLSSTTLATRSSLSSTPVVASASTTKASSTTNSNVISASQATSFTASSASVNASSTASSSATQPSQTLDPTTLKEFETITTRRLSSIIGATASPDDIPAWLASLGPDGKWPDSEVDYTTGCAARRANWPAQTHWARILVMAAAWHGGLPGGESFVKDPTLRNATSLAMDYWYGRDLTNIACLDSGGTPACPCDNADNTLWNTNWFSNIILIPEFVSQVCLLLSNTLSATQLNNCTNITGRTYAQFGRSINGVGTLTGANALDVAKIGIDQALLTFNDSLLTDAYGRVHSELQIKNGIKVDGIRADGSFAQHGGMLYNGNYGKDYTNDLLDLEVEAGGTSFAAETDSQNAFATLFDGDRWMVFRNSITGVNHWDFSALGRFISFPVIDNQATGSIKINLTEVLELGKQWGSSTLENFANSLSAKTSNANAGSLLGNRMFYASDYMVHRGKNYVTSVKMYSARTQNTECTNSQNPEGLHLSDGATYTYLVGNEYEDIAAAWDWNLIPGITVDYGGTPLVCGTTQQTGIETFVGGVSDGSIGIASMRFTNPVTKAFHFQKAWFFLEDDVQLVMVAGITSSSNASVVSVLDQRLHTGSLVVDGAERQSMTQVQSETLWHGSVGYVLSGLNNSATLTAQIGQKSGPWSAIGTSTQPPATVDLFAAYLQHSNISAPISYVVFPGTTQQQFAKRSSMLMPQVVQNDASISAALDQKNDVAMFVFWEQNGGSIAFSPGTGFATITLTVTANVAILFRLDTGEVTASDPSQSLINAQASFTVGTDGGRPKGWGKKAPNSKTIVFQFPQDGLAGSSVTETLD</sequence>
<dbReference type="InterPro" id="IPR003159">
    <property type="entry name" value="Lyase_8_central_dom"/>
</dbReference>
<reference evidence="7 8" key="1">
    <citation type="journal article" date="2020" name="ISME J.">
        <title>Uncovering the hidden diversity of litter-decomposition mechanisms in mushroom-forming fungi.</title>
        <authorList>
            <person name="Floudas D."/>
            <person name="Bentzer J."/>
            <person name="Ahren D."/>
            <person name="Johansson T."/>
            <person name="Persson P."/>
            <person name="Tunlid A."/>
        </authorList>
    </citation>
    <scope>NUCLEOTIDE SEQUENCE [LARGE SCALE GENOMIC DNA]</scope>
    <source>
        <strain evidence="7 8">CBS 101986</strain>
    </source>
</reference>
<dbReference type="InterPro" id="IPR038970">
    <property type="entry name" value="Lyase_8"/>
</dbReference>
<dbReference type="GO" id="GO:0005975">
    <property type="term" value="P:carbohydrate metabolic process"/>
    <property type="evidence" value="ECO:0007669"/>
    <property type="project" value="InterPro"/>
</dbReference>
<feature type="domain" description="Polysaccharide lyase family 8 C-terminal" evidence="5">
    <location>
        <begin position="763"/>
        <end position="834"/>
    </location>
</feature>
<dbReference type="InterPro" id="IPR011071">
    <property type="entry name" value="Lyase_8-like_C"/>
</dbReference>
<evidence type="ECO:0000313" key="7">
    <source>
        <dbReference type="EMBL" id="KAF5311750.1"/>
    </source>
</evidence>
<dbReference type="InterPro" id="IPR011013">
    <property type="entry name" value="Gal_mutarotase_sf_dom"/>
</dbReference>
<evidence type="ECO:0008006" key="9">
    <source>
        <dbReference type="Google" id="ProtNLM"/>
    </source>
</evidence>
<dbReference type="SUPFAM" id="SSF48230">
    <property type="entry name" value="Chondroitin AC/alginate lyase"/>
    <property type="match status" value="1"/>
</dbReference>
<dbReference type="GO" id="GO:0030246">
    <property type="term" value="F:carbohydrate binding"/>
    <property type="evidence" value="ECO:0007669"/>
    <property type="project" value="InterPro"/>
</dbReference>
<keyword evidence="8" id="KW-1185">Reference proteome</keyword>
<dbReference type="InterPro" id="IPR014718">
    <property type="entry name" value="GH-type_carb-bd"/>
</dbReference>
<dbReference type="Gene3D" id="2.70.98.10">
    <property type="match status" value="1"/>
</dbReference>
<dbReference type="PANTHER" id="PTHR38481:SF1">
    <property type="entry name" value="HYALURONATE LYASE"/>
    <property type="match status" value="1"/>
</dbReference>
<dbReference type="OrthoDB" id="5980780at2759"/>
<evidence type="ECO:0000259" key="4">
    <source>
        <dbReference type="Pfam" id="PF02278"/>
    </source>
</evidence>
<evidence type="ECO:0000256" key="2">
    <source>
        <dbReference type="ARBA" id="ARBA00022729"/>
    </source>
</evidence>
<evidence type="ECO:0000256" key="1">
    <source>
        <dbReference type="ARBA" id="ARBA00006699"/>
    </source>
</evidence>
<proteinExistence type="inferred from homology"/>